<sequence length="562" mass="57634">MGMNGGTSGRRRTQAAVAVVLALATLAAVAAAGEQQEATASSVVGGNVTVVSSTEASGLNVTAICSSTPYPAACRTALSSYASGAAKDPFAASVQFAMARAASARALARNLSSASSDRRGAVPPSGMDDCAELLDVSHGQLGDALAAGSAHDATTWLSAALTNQDTCADSLDAVPASSGRESVRRRVGALAEFISTALALHAKLKGGSATPPPPPAPNRTFPSWVSDHDRKLLESAAGGVTPDAVVALDGSGTHGTIGDAIDAVTAAAMPPVGSSKAGVGAGRKVIYVKAGRYEESVRISSTQRNVMLMGDGKGKTVIVGHRSAADGYTTYASATVAAMGSGFIAKGLTIINDAGPGKGQAVALRVGGDLSVVYQCDIEAYQDTLYTHSNRQFYAEDGISGTVDFIFGNSAVVIQNCDIHPRKPRQGQKDTITAQGRTDPNQNTGISIHKCRIAAASDLGGTKVYLGRPWKAYSRTVVMQSSLDRSITPAGWLEWSGQFALSTLYYGEYGNTGPGAGTSGRVKWGGVHTSLSTVEATQFTVRDFILGDSWLGDTGVSYTSGL</sequence>
<evidence type="ECO:0000313" key="9">
    <source>
        <dbReference type="EnsemblPlants" id="TuG1812G0600003671.01.T01"/>
    </source>
</evidence>
<protein>
    <recommendedName>
        <fullName evidence="7">Pectinesterase</fullName>
        <ecNumber evidence="7">3.1.1.11</ecNumber>
    </recommendedName>
</protein>
<evidence type="ECO:0000313" key="10">
    <source>
        <dbReference type="Proteomes" id="UP000015106"/>
    </source>
</evidence>
<dbReference type="KEGG" id="tua:125512721"/>
<comment type="catalytic activity">
    <reaction evidence="7">
        <text>[(1-&gt;4)-alpha-D-galacturonosyl methyl ester](n) + n H2O = [(1-&gt;4)-alpha-D-galacturonosyl](n) + n methanol + n H(+)</text>
        <dbReference type="Rhea" id="RHEA:22380"/>
        <dbReference type="Rhea" id="RHEA-COMP:14570"/>
        <dbReference type="Rhea" id="RHEA-COMP:14573"/>
        <dbReference type="ChEBI" id="CHEBI:15377"/>
        <dbReference type="ChEBI" id="CHEBI:15378"/>
        <dbReference type="ChEBI" id="CHEBI:17790"/>
        <dbReference type="ChEBI" id="CHEBI:140522"/>
        <dbReference type="ChEBI" id="CHEBI:140523"/>
        <dbReference type="EC" id="3.1.1.11"/>
    </reaction>
</comment>
<dbReference type="Gene3D" id="1.20.140.40">
    <property type="entry name" value="Invertase/pectin methylesterase inhibitor family protein"/>
    <property type="match status" value="1"/>
</dbReference>
<dbReference type="InterPro" id="IPR012334">
    <property type="entry name" value="Pectin_lyas_fold"/>
</dbReference>
<dbReference type="PANTHER" id="PTHR31707">
    <property type="entry name" value="PECTINESTERASE"/>
    <property type="match status" value="1"/>
</dbReference>
<dbReference type="GO" id="GO:0030599">
    <property type="term" value="F:pectinesterase activity"/>
    <property type="evidence" value="ECO:0007669"/>
    <property type="project" value="UniProtKB-UniRule"/>
</dbReference>
<dbReference type="AlphaFoldDB" id="A0A8R7QS08"/>
<dbReference type="FunFam" id="2.160.20.10:FF:000001">
    <property type="entry name" value="Pectinesterase"/>
    <property type="match status" value="1"/>
</dbReference>
<evidence type="ECO:0000256" key="5">
    <source>
        <dbReference type="ARBA" id="ARBA00023085"/>
    </source>
</evidence>
<reference evidence="9" key="2">
    <citation type="submission" date="2018-03" db="EMBL/GenBank/DDBJ databases">
        <title>The Triticum urartu genome reveals the dynamic nature of wheat genome evolution.</title>
        <authorList>
            <person name="Ling H."/>
            <person name="Ma B."/>
            <person name="Shi X."/>
            <person name="Liu H."/>
            <person name="Dong L."/>
            <person name="Sun H."/>
            <person name="Cao Y."/>
            <person name="Gao Q."/>
            <person name="Zheng S."/>
            <person name="Li Y."/>
            <person name="Yu Y."/>
            <person name="Du H."/>
            <person name="Qi M."/>
            <person name="Li Y."/>
            <person name="Yu H."/>
            <person name="Cui Y."/>
            <person name="Wang N."/>
            <person name="Chen C."/>
            <person name="Wu H."/>
            <person name="Zhao Y."/>
            <person name="Zhang J."/>
            <person name="Li Y."/>
            <person name="Zhou W."/>
            <person name="Zhang B."/>
            <person name="Hu W."/>
            <person name="Eijk M."/>
            <person name="Tang J."/>
            <person name="Witsenboer H."/>
            <person name="Zhao S."/>
            <person name="Li Z."/>
            <person name="Zhang A."/>
            <person name="Wang D."/>
            <person name="Liang C."/>
        </authorList>
    </citation>
    <scope>NUCLEOTIDE SEQUENCE [LARGE SCALE GENOMIC DNA]</scope>
    <source>
        <strain evidence="9">cv. G1812</strain>
    </source>
</reference>
<comment type="similarity">
    <text evidence="3">In the C-terminal section; belongs to the pectinesterase family.</text>
</comment>
<dbReference type="GO" id="GO:0045490">
    <property type="term" value="P:pectin catabolic process"/>
    <property type="evidence" value="ECO:0007669"/>
    <property type="project" value="UniProtKB-UniRule"/>
</dbReference>
<dbReference type="EnsemblPlants" id="TuG1812G0600003671.01.T01">
    <property type="protein sequence ID" value="TuG1812G0600003671.01.T01"/>
    <property type="gene ID" value="TuG1812G0600003671.01"/>
</dbReference>
<comment type="pathway">
    <text evidence="1 7">Glycan metabolism; pectin degradation; 2-dehydro-3-deoxy-D-gluconate from pectin: step 1/5.</text>
</comment>
<dbReference type="CDD" id="cd15798">
    <property type="entry name" value="PMEI-like_3"/>
    <property type="match status" value="1"/>
</dbReference>
<dbReference type="NCBIfam" id="TIGR01614">
    <property type="entry name" value="PME_inhib"/>
    <property type="match status" value="1"/>
</dbReference>
<evidence type="ECO:0000256" key="3">
    <source>
        <dbReference type="ARBA" id="ARBA00007786"/>
    </source>
</evidence>
<feature type="signal peptide" evidence="7">
    <location>
        <begin position="1"/>
        <end position="31"/>
    </location>
</feature>
<organism evidence="9 10">
    <name type="scientific">Triticum urartu</name>
    <name type="common">Red wild einkorn</name>
    <name type="synonym">Crithodium urartu</name>
    <dbReference type="NCBI Taxonomy" id="4572"/>
    <lineage>
        <taxon>Eukaryota</taxon>
        <taxon>Viridiplantae</taxon>
        <taxon>Streptophyta</taxon>
        <taxon>Embryophyta</taxon>
        <taxon>Tracheophyta</taxon>
        <taxon>Spermatophyta</taxon>
        <taxon>Magnoliopsida</taxon>
        <taxon>Liliopsida</taxon>
        <taxon>Poales</taxon>
        <taxon>Poaceae</taxon>
        <taxon>BOP clade</taxon>
        <taxon>Pooideae</taxon>
        <taxon>Triticodae</taxon>
        <taxon>Triticeae</taxon>
        <taxon>Triticinae</taxon>
        <taxon>Triticum</taxon>
    </lineage>
</organism>
<reference evidence="10" key="1">
    <citation type="journal article" date="2013" name="Nature">
        <title>Draft genome of the wheat A-genome progenitor Triticum urartu.</title>
        <authorList>
            <person name="Ling H.Q."/>
            <person name="Zhao S."/>
            <person name="Liu D."/>
            <person name="Wang J."/>
            <person name="Sun H."/>
            <person name="Zhang C."/>
            <person name="Fan H."/>
            <person name="Li D."/>
            <person name="Dong L."/>
            <person name="Tao Y."/>
            <person name="Gao C."/>
            <person name="Wu H."/>
            <person name="Li Y."/>
            <person name="Cui Y."/>
            <person name="Guo X."/>
            <person name="Zheng S."/>
            <person name="Wang B."/>
            <person name="Yu K."/>
            <person name="Liang Q."/>
            <person name="Yang W."/>
            <person name="Lou X."/>
            <person name="Chen J."/>
            <person name="Feng M."/>
            <person name="Jian J."/>
            <person name="Zhang X."/>
            <person name="Luo G."/>
            <person name="Jiang Y."/>
            <person name="Liu J."/>
            <person name="Wang Z."/>
            <person name="Sha Y."/>
            <person name="Zhang B."/>
            <person name="Wu H."/>
            <person name="Tang D."/>
            <person name="Shen Q."/>
            <person name="Xue P."/>
            <person name="Zou S."/>
            <person name="Wang X."/>
            <person name="Liu X."/>
            <person name="Wang F."/>
            <person name="Yang Y."/>
            <person name="An X."/>
            <person name="Dong Z."/>
            <person name="Zhang K."/>
            <person name="Zhang X."/>
            <person name="Luo M.C."/>
            <person name="Dvorak J."/>
            <person name="Tong Y."/>
            <person name="Wang J."/>
            <person name="Yang H."/>
            <person name="Li Z."/>
            <person name="Wang D."/>
            <person name="Zhang A."/>
            <person name="Wang J."/>
        </authorList>
    </citation>
    <scope>NUCLEOTIDE SEQUENCE</scope>
    <source>
        <strain evidence="10">cv. G1812</strain>
    </source>
</reference>
<dbReference type="Proteomes" id="UP000015106">
    <property type="component" value="Chromosome 6"/>
</dbReference>
<dbReference type="SUPFAM" id="SSF51126">
    <property type="entry name" value="Pectin lyase-like"/>
    <property type="match status" value="1"/>
</dbReference>
<dbReference type="RefSeq" id="XP_048533770.1">
    <property type="nucleotide sequence ID" value="XM_048677813.1"/>
</dbReference>
<reference evidence="9" key="3">
    <citation type="submission" date="2022-06" db="UniProtKB">
        <authorList>
            <consortium name="EnsemblPlants"/>
        </authorList>
    </citation>
    <scope>IDENTIFICATION</scope>
</reference>
<feature type="chain" id="PRO_5035964362" description="Pectinesterase" evidence="7">
    <location>
        <begin position="32"/>
        <end position="562"/>
    </location>
</feature>
<evidence type="ECO:0000256" key="6">
    <source>
        <dbReference type="PROSITE-ProRule" id="PRU10040"/>
    </source>
</evidence>
<dbReference type="PROSITE" id="PS00503">
    <property type="entry name" value="PECTINESTERASE_2"/>
    <property type="match status" value="1"/>
</dbReference>
<dbReference type="SUPFAM" id="SSF101148">
    <property type="entry name" value="Plant invertase/pectin methylesterase inhibitor"/>
    <property type="match status" value="1"/>
</dbReference>
<dbReference type="GO" id="GO:0042545">
    <property type="term" value="P:cell wall modification"/>
    <property type="evidence" value="ECO:0007669"/>
    <property type="project" value="UniProtKB-UniRule"/>
</dbReference>
<dbReference type="GeneID" id="125512721"/>
<evidence type="ECO:0000256" key="7">
    <source>
        <dbReference type="RuleBase" id="RU000589"/>
    </source>
</evidence>
<evidence type="ECO:0000256" key="4">
    <source>
        <dbReference type="ARBA" id="ARBA00022801"/>
    </source>
</evidence>
<keyword evidence="7" id="KW-0732">Signal</keyword>
<dbReference type="Pfam" id="PF04043">
    <property type="entry name" value="PMEI"/>
    <property type="match status" value="1"/>
</dbReference>
<dbReference type="InterPro" id="IPR035513">
    <property type="entry name" value="Invertase/methylesterase_inhib"/>
</dbReference>
<evidence type="ECO:0000256" key="1">
    <source>
        <dbReference type="ARBA" id="ARBA00005184"/>
    </source>
</evidence>
<dbReference type="Gramene" id="TuG1812G0600003671.01.T01">
    <property type="protein sequence ID" value="TuG1812G0600003671.01.T01"/>
    <property type="gene ID" value="TuG1812G0600003671.01"/>
</dbReference>
<feature type="domain" description="Pectinesterase inhibitor" evidence="8">
    <location>
        <begin position="56"/>
        <end position="200"/>
    </location>
</feature>
<dbReference type="SMART" id="SM00856">
    <property type="entry name" value="PMEI"/>
    <property type="match status" value="1"/>
</dbReference>
<proteinExistence type="inferred from homology"/>
<dbReference type="Pfam" id="PF01095">
    <property type="entry name" value="Pectinesterase"/>
    <property type="match status" value="1"/>
</dbReference>
<dbReference type="InterPro" id="IPR006501">
    <property type="entry name" value="Pectinesterase_inhib_dom"/>
</dbReference>
<keyword evidence="4 7" id="KW-0378">Hydrolase</keyword>
<feature type="active site" evidence="6">
    <location>
        <position position="404"/>
    </location>
</feature>
<name>A0A8R7QS08_TRIUA</name>
<evidence type="ECO:0000259" key="8">
    <source>
        <dbReference type="SMART" id="SM00856"/>
    </source>
</evidence>
<accession>A0A8R7QS08</accession>
<dbReference type="Gene3D" id="2.160.20.10">
    <property type="entry name" value="Single-stranded right-handed beta-helix, Pectin lyase-like"/>
    <property type="match status" value="1"/>
</dbReference>
<dbReference type="EC" id="3.1.1.11" evidence="7"/>
<keyword evidence="10" id="KW-1185">Reference proteome</keyword>
<evidence type="ECO:0000256" key="2">
    <source>
        <dbReference type="ARBA" id="ARBA00006027"/>
    </source>
</evidence>
<dbReference type="InterPro" id="IPR033131">
    <property type="entry name" value="Pectinesterase_Asp_AS"/>
</dbReference>
<keyword evidence="5 7" id="KW-0063">Aspartyl esterase</keyword>
<gene>
    <name evidence="9" type="primary">LOC125512721</name>
</gene>
<dbReference type="InterPro" id="IPR000070">
    <property type="entry name" value="Pectinesterase_cat"/>
</dbReference>
<dbReference type="InterPro" id="IPR011050">
    <property type="entry name" value="Pectin_lyase_fold/virulence"/>
</dbReference>
<dbReference type="OrthoDB" id="2019149at2759"/>
<comment type="similarity">
    <text evidence="2">In the N-terminal section; belongs to the PMEI family.</text>
</comment>
<dbReference type="GO" id="GO:0004857">
    <property type="term" value="F:enzyme inhibitor activity"/>
    <property type="evidence" value="ECO:0007669"/>
    <property type="project" value="InterPro"/>
</dbReference>